<name>Q1IV38_KORVE</name>
<evidence type="ECO:0000313" key="4">
    <source>
        <dbReference type="Proteomes" id="UP000002432"/>
    </source>
</evidence>
<dbReference type="EMBL" id="CP000360">
    <property type="protein sequence ID" value="ABF39262.1"/>
    <property type="molecule type" value="Genomic_DNA"/>
</dbReference>
<dbReference type="AlphaFoldDB" id="Q1IV38"/>
<dbReference type="OrthoDB" id="129788at2"/>
<protein>
    <submittedName>
        <fullName evidence="3">Thioesterase superfamily</fullName>
    </submittedName>
</protein>
<dbReference type="PANTHER" id="PTHR31793:SF27">
    <property type="entry name" value="NOVEL THIOESTERASE SUPERFAMILY DOMAIN AND SAPOSIN A-TYPE DOMAIN CONTAINING PROTEIN (0610012H03RIK)"/>
    <property type="match status" value="1"/>
</dbReference>
<sequence length="142" mass="16388">MPLSDFRSVGHFQVPFCDIDMFQHVNNASYVVWAETSRCVYFDEVLGVPLTGARSIILAKLEITYERPLEYREHVAVASRVTRIGNKSYDLLTEYWSEDSGQRAAFCTAILVGYNYETKQTIVIPQEWRERIAAYEVVKPQL</sequence>
<dbReference type="KEGG" id="aba:Acid345_0257"/>
<dbReference type="SUPFAM" id="SSF54637">
    <property type="entry name" value="Thioesterase/thiol ester dehydrase-isomerase"/>
    <property type="match status" value="1"/>
</dbReference>
<dbReference type="GO" id="GO:0047617">
    <property type="term" value="F:fatty acyl-CoA hydrolase activity"/>
    <property type="evidence" value="ECO:0007669"/>
    <property type="project" value="TreeGrafter"/>
</dbReference>
<dbReference type="InterPro" id="IPR029069">
    <property type="entry name" value="HotDog_dom_sf"/>
</dbReference>
<evidence type="ECO:0000256" key="2">
    <source>
        <dbReference type="ARBA" id="ARBA00022801"/>
    </source>
</evidence>
<dbReference type="eggNOG" id="COG0824">
    <property type="taxonomic scope" value="Bacteria"/>
</dbReference>
<accession>Q1IV38</accession>
<dbReference type="Proteomes" id="UP000002432">
    <property type="component" value="Chromosome"/>
</dbReference>
<dbReference type="Gene3D" id="3.10.129.10">
    <property type="entry name" value="Hotdog Thioesterase"/>
    <property type="match status" value="1"/>
</dbReference>
<comment type="similarity">
    <text evidence="1">Belongs to the 4-hydroxybenzoyl-CoA thioesterase family.</text>
</comment>
<keyword evidence="2" id="KW-0378">Hydrolase</keyword>
<dbReference type="STRING" id="204669.Acid345_0257"/>
<dbReference type="HOGENOM" id="CLU_101141_2_2_0"/>
<proteinExistence type="inferred from homology"/>
<dbReference type="EnsemblBacteria" id="ABF39262">
    <property type="protein sequence ID" value="ABF39262"/>
    <property type="gene ID" value="Acid345_0257"/>
</dbReference>
<evidence type="ECO:0000256" key="1">
    <source>
        <dbReference type="ARBA" id="ARBA00005953"/>
    </source>
</evidence>
<dbReference type="RefSeq" id="WP_011521064.1">
    <property type="nucleotide sequence ID" value="NC_008009.1"/>
</dbReference>
<evidence type="ECO:0000313" key="3">
    <source>
        <dbReference type="EMBL" id="ABF39262.1"/>
    </source>
</evidence>
<reference evidence="3 4" key="1">
    <citation type="journal article" date="2009" name="Appl. Environ. Microbiol.">
        <title>Three genomes from the phylum Acidobacteria provide insight into the lifestyles of these microorganisms in soils.</title>
        <authorList>
            <person name="Ward N.L."/>
            <person name="Challacombe J.F."/>
            <person name="Janssen P.H."/>
            <person name="Henrissat B."/>
            <person name="Coutinho P.M."/>
            <person name="Wu M."/>
            <person name="Xie G."/>
            <person name="Haft D.H."/>
            <person name="Sait M."/>
            <person name="Badger J."/>
            <person name="Barabote R.D."/>
            <person name="Bradley B."/>
            <person name="Brettin T.S."/>
            <person name="Brinkac L.M."/>
            <person name="Bruce D."/>
            <person name="Creasy T."/>
            <person name="Daugherty S.C."/>
            <person name="Davidsen T.M."/>
            <person name="DeBoy R.T."/>
            <person name="Detter J.C."/>
            <person name="Dodson R.J."/>
            <person name="Durkin A.S."/>
            <person name="Ganapathy A."/>
            <person name="Gwinn-Giglio M."/>
            <person name="Han C.S."/>
            <person name="Khouri H."/>
            <person name="Kiss H."/>
            <person name="Kothari S.P."/>
            <person name="Madupu R."/>
            <person name="Nelson K.E."/>
            <person name="Nelson W.C."/>
            <person name="Paulsen I."/>
            <person name="Penn K."/>
            <person name="Ren Q."/>
            <person name="Rosovitz M.J."/>
            <person name="Selengut J.D."/>
            <person name="Shrivastava S."/>
            <person name="Sullivan S.A."/>
            <person name="Tapia R."/>
            <person name="Thompson L.S."/>
            <person name="Watkins K.L."/>
            <person name="Yang Q."/>
            <person name="Yu C."/>
            <person name="Zafar N."/>
            <person name="Zhou L."/>
            <person name="Kuske C.R."/>
        </authorList>
    </citation>
    <scope>NUCLEOTIDE SEQUENCE [LARGE SCALE GENOMIC DNA]</scope>
    <source>
        <strain evidence="3 4">Ellin345</strain>
    </source>
</reference>
<dbReference type="CDD" id="cd00586">
    <property type="entry name" value="4HBT"/>
    <property type="match status" value="1"/>
</dbReference>
<gene>
    <name evidence="3" type="ordered locus">Acid345_0257</name>
</gene>
<dbReference type="InterPro" id="IPR050563">
    <property type="entry name" value="4-hydroxybenzoyl-CoA_TE"/>
</dbReference>
<keyword evidence="4" id="KW-1185">Reference proteome</keyword>
<organism evidence="3 4">
    <name type="scientific">Koribacter versatilis (strain Ellin345)</name>
    <dbReference type="NCBI Taxonomy" id="204669"/>
    <lineage>
        <taxon>Bacteria</taxon>
        <taxon>Pseudomonadati</taxon>
        <taxon>Acidobacteriota</taxon>
        <taxon>Terriglobia</taxon>
        <taxon>Terriglobales</taxon>
        <taxon>Candidatus Korobacteraceae</taxon>
        <taxon>Candidatus Korobacter</taxon>
    </lineage>
</organism>
<dbReference type="Pfam" id="PF13279">
    <property type="entry name" value="4HBT_2"/>
    <property type="match status" value="1"/>
</dbReference>
<dbReference type="PANTHER" id="PTHR31793">
    <property type="entry name" value="4-HYDROXYBENZOYL-COA THIOESTERASE FAMILY MEMBER"/>
    <property type="match status" value="1"/>
</dbReference>